<accession>A0A0A9SMA5</accession>
<protein>
    <submittedName>
        <fullName evidence="1">Uncharacterized protein</fullName>
    </submittedName>
</protein>
<reference evidence="1" key="1">
    <citation type="submission" date="2014-09" db="EMBL/GenBank/DDBJ databases">
        <authorList>
            <person name="Magalhaes I.L.F."/>
            <person name="Oliveira U."/>
            <person name="Santos F.R."/>
            <person name="Vidigal T.H.D.A."/>
            <person name="Brescovit A.D."/>
            <person name="Santos A.J."/>
        </authorList>
    </citation>
    <scope>NUCLEOTIDE SEQUENCE</scope>
    <source>
        <tissue evidence="1">Shoot tissue taken approximately 20 cm above the soil surface</tissue>
    </source>
</reference>
<proteinExistence type="predicted"/>
<sequence length="76" mass="8229">MICLGAEEVVTILIISLPGFDGALTLLPLLMVLASGAKNREPSSTSFSNLFRTFFNLGVFLEMICFARFIADLVGD</sequence>
<reference evidence="1" key="2">
    <citation type="journal article" date="2015" name="Data Brief">
        <title>Shoot transcriptome of the giant reed, Arundo donax.</title>
        <authorList>
            <person name="Barrero R.A."/>
            <person name="Guerrero F.D."/>
            <person name="Moolhuijzen P."/>
            <person name="Goolsby J.A."/>
            <person name="Tidwell J."/>
            <person name="Bellgard S.E."/>
            <person name="Bellgard M.I."/>
        </authorList>
    </citation>
    <scope>NUCLEOTIDE SEQUENCE</scope>
    <source>
        <tissue evidence="1">Shoot tissue taken approximately 20 cm above the soil surface</tissue>
    </source>
</reference>
<name>A0A0A9SMA5_ARUDO</name>
<evidence type="ECO:0000313" key="1">
    <source>
        <dbReference type="EMBL" id="JAE33149.1"/>
    </source>
</evidence>
<dbReference type="EMBL" id="GBRH01164747">
    <property type="protein sequence ID" value="JAE33149.1"/>
    <property type="molecule type" value="Transcribed_RNA"/>
</dbReference>
<dbReference type="AlphaFoldDB" id="A0A0A9SMA5"/>
<organism evidence="1">
    <name type="scientific">Arundo donax</name>
    <name type="common">Giant reed</name>
    <name type="synonym">Donax arundinaceus</name>
    <dbReference type="NCBI Taxonomy" id="35708"/>
    <lineage>
        <taxon>Eukaryota</taxon>
        <taxon>Viridiplantae</taxon>
        <taxon>Streptophyta</taxon>
        <taxon>Embryophyta</taxon>
        <taxon>Tracheophyta</taxon>
        <taxon>Spermatophyta</taxon>
        <taxon>Magnoliopsida</taxon>
        <taxon>Liliopsida</taxon>
        <taxon>Poales</taxon>
        <taxon>Poaceae</taxon>
        <taxon>PACMAD clade</taxon>
        <taxon>Arundinoideae</taxon>
        <taxon>Arundineae</taxon>
        <taxon>Arundo</taxon>
    </lineage>
</organism>